<dbReference type="GO" id="GO:0008237">
    <property type="term" value="F:metallopeptidase activity"/>
    <property type="evidence" value="ECO:0007669"/>
    <property type="project" value="InterPro"/>
</dbReference>
<organism evidence="1 2">
    <name type="scientific">Agaribacter marinus</name>
    <dbReference type="NCBI Taxonomy" id="1431249"/>
    <lineage>
        <taxon>Bacteria</taxon>
        <taxon>Pseudomonadati</taxon>
        <taxon>Pseudomonadota</taxon>
        <taxon>Gammaproteobacteria</taxon>
        <taxon>Alteromonadales</taxon>
        <taxon>Alteromonadaceae</taxon>
        <taxon>Agaribacter</taxon>
    </lineage>
</organism>
<gene>
    <name evidence="1" type="ORF">GCM10007852_09070</name>
</gene>
<dbReference type="SUPFAM" id="SSF55486">
    <property type="entry name" value="Metalloproteases ('zincins'), catalytic domain"/>
    <property type="match status" value="1"/>
</dbReference>
<dbReference type="EMBL" id="BSOT01000005">
    <property type="protein sequence ID" value="GLR69999.1"/>
    <property type="molecule type" value="Genomic_DNA"/>
</dbReference>
<reference evidence="1" key="1">
    <citation type="journal article" date="2014" name="Int. J. Syst. Evol. Microbiol.">
        <title>Complete genome sequence of Corynebacterium casei LMG S-19264T (=DSM 44701T), isolated from a smear-ripened cheese.</title>
        <authorList>
            <consortium name="US DOE Joint Genome Institute (JGI-PGF)"/>
            <person name="Walter F."/>
            <person name="Albersmeier A."/>
            <person name="Kalinowski J."/>
            <person name="Ruckert C."/>
        </authorList>
    </citation>
    <scope>NUCLEOTIDE SEQUENCE</scope>
    <source>
        <strain evidence="1">NBRC 110023</strain>
    </source>
</reference>
<accession>A0AA37SXE1</accession>
<evidence type="ECO:0000313" key="2">
    <source>
        <dbReference type="Proteomes" id="UP001156601"/>
    </source>
</evidence>
<reference evidence="1" key="2">
    <citation type="submission" date="2023-01" db="EMBL/GenBank/DDBJ databases">
        <title>Draft genome sequence of Agaribacter marinus strain NBRC 110023.</title>
        <authorList>
            <person name="Sun Q."/>
            <person name="Mori K."/>
        </authorList>
    </citation>
    <scope>NUCLEOTIDE SEQUENCE</scope>
    <source>
        <strain evidence="1">NBRC 110023</strain>
    </source>
</reference>
<keyword evidence="2" id="KW-1185">Reference proteome</keyword>
<dbReference type="Proteomes" id="UP001156601">
    <property type="component" value="Unassembled WGS sequence"/>
</dbReference>
<sequence length="148" mass="17062">MSLLIKGFSKQNLVHVDDIACMVKRVPKSHLVGLTAIVYDPGYMYQRSYVEYKPINYRAEGLYSKSPLDHVLIHKFTSQKELHHILLHEIGHHVFTNVLSPSLRKQWVTQIYPNIEKPSEYAKKNASEGFSECYAFKTKEVQSLLGLL</sequence>
<protein>
    <submittedName>
        <fullName evidence="1">Uncharacterized protein</fullName>
    </submittedName>
</protein>
<dbReference type="RefSeq" id="WP_284216301.1">
    <property type="nucleotide sequence ID" value="NZ_BSOT01000005.1"/>
</dbReference>
<comment type="caution">
    <text evidence="1">The sequence shown here is derived from an EMBL/GenBank/DDBJ whole genome shotgun (WGS) entry which is preliminary data.</text>
</comment>
<dbReference type="AlphaFoldDB" id="A0AA37SXE1"/>
<proteinExistence type="predicted"/>
<name>A0AA37SXE1_9ALTE</name>
<dbReference type="InterPro" id="IPR024079">
    <property type="entry name" value="MetalloPept_cat_dom_sf"/>
</dbReference>
<evidence type="ECO:0000313" key="1">
    <source>
        <dbReference type="EMBL" id="GLR69999.1"/>
    </source>
</evidence>
<dbReference type="Gene3D" id="3.40.390.10">
    <property type="entry name" value="Collagenase (Catalytic Domain)"/>
    <property type="match status" value="1"/>
</dbReference>